<accession>A0ABM8I5M7</accession>
<dbReference type="InterPro" id="IPR008928">
    <property type="entry name" value="6-hairpin_glycosidase_sf"/>
</dbReference>
<dbReference type="InterPro" id="IPR012341">
    <property type="entry name" value="6hp_glycosidase-like_sf"/>
</dbReference>
<evidence type="ECO:0000256" key="5">
    <source>
        <dbReference type="ARBA" id="ARBA00023001"/>
    </source>
</evidence>
<evidence type="ECO:0000256" key="7">
    <source>
        <dbReference type="ARBA" id="ARBA00023326"/>
    </source>
</evidence>
<evidence type="ECO:0000313" key="8">
    <source>
        <dbReference type="EMBL" id="BDG71923.1"/>
    </source>
</evidence>
<dbReference type="Pfam" id="PF01270">
    <property type="entry name" value="Glyco_hydro_8"/>
    <property type="match status" value="1"/>
</dbReference>
<keyword evidence="5" id="KW-0136">Cellulose degradation</keyword>
<dbReference type="Proteomes" id="UP000831327">
    <property type="component" value="Chromosome"/>
</dbReference>
<gene>
    <name evidence="8" type="ORF">Rmf_18520</name>
</gene>
<keyword evidence="4" id="KW-0378">Hydrolase</keyword>
<comment type="catalytic activity">
    <reaction evidence="1">
        <text>Endohydrolysis of (1-&gt;4)-beta-D-glucosidic linkages in cellulose, lichenin and cereal beta-D-glucans.</text>
        <dbReference type="EC" id="3.2.1.4"/>
    </reaction>
</comment>
<organism evidence="8 9">
    <name type="scientific">Roseomonas fluvialis</name>
    <dbReference type="NCBI Taxonomy" id="1750527"/>
    <lineage>
        <taxon>Bacteria</taxon>
        <taxon>Pseudomonadati</taxon>
        <taxon>Pseudomonadota</taxon>
        <taxon>Alphaproteobacteria</taxon>
        <taxon>Acetobacterales</taxon>
        <taxon>Roseomonadaceae</taxon>
        <taxon>Roseomonas</taxon>
    </lineage>
</organism>
<evidence type="ECO:0000256" key="2">
    <source>
        <dbReference type="ARBA" id="ARBA00009209"/>
    </source>
</evidence>
<name>A0ABM8I5M7_9PROT</name>
<dbReference type="EMBL" id="AP025637">
    <property type="protein sequence ID" value="BDG71923.1"/>
    <property type="molecule type" value="Genomic_DNA"/>
</dbReference>
<comment type="similarity">
    <text evidence="2">Belongs to the glycosyl hydrolase 8 (cellulase D) family.</text>
</comment>
<dbReference type="EC" id="3.2.1.4" evidence="3"/>
<dbReference type="SUPFAM" id="SSF48208">
    <property type="entry name" value="Six-hairpin glycosidases"/>
    <property type="match status" value="1"/>
</dbReference>
<dbReference type="Gene3D" id="1.50.10.10">
    <property type="match status" value="1"/>
</dbReference>
<sequence length="361" mass="39264">MLRTAVNTRFARSTNIGRRPVLAALAATCLAPSKTQAVTLLEWRIFAERFVAPNGRVIDTGNAGVSHSEGQGWGLMLAAVAGDRPTFENIRGWTREVLQHRQDRLHAWRFRPDATPAIDDPNNATDGDLYIAWGLLLGAERWREVAWRQEAVAIGRDILRLTLRRAQGQALLLPGAAGFESAEGMVLNPSYIALPAFAALARAMPGAPWPTLAQDGTNLLRRARFGAWGLSPDWVLVPPGGAALRLPQRWPPRFSFDAVRVPLLLAWAGEQNHPAVTAAAAFWSDSRWREPPAYVDLVTGEPANFQASPGVRAIASFVMARRSGNAFAVAIPSVNDSRDYYSASLTMLVRFACLATGTPVG</sequence>
<protein>
    <recommendedName>
        <fullName evidence="3">cellulase</fullName>
        <ecNumber evidence="3">3.2.1.4</ecNumber>
    </recommendedName>
</protein>
<evidence type="ECO:0000256" key="1">
    <source>
        <dbReference type="ARBA" id="ARBA00000966"/>
    </source>
</evidence>
<keyword evidence="7" id="KW-0624">Polysaccharide degradation</keyword>
<evidence type="ECO:0000256" key="3">
    <source>
        <dbReference type="ARBA" id="ARBA00012601"/>
    </source>
</evidence>
<evidence type="ECO:0000256" key="6">
    <source>
        <dbReference type="ARBA" id="ARBA00023295"/>
    </source>
</evidence>
<evidence type="ECO:0000313" key="9">
    <source>
        <dbReference type="Proteomes" id="UP000831327"/>
    </source>
</evidence>
<proteinExistence type="inferred from homology"/>
<reference evidence="8 9" key="1">
    <citation type="journal article" date="2016" name="Microbes Environ.">
        <title>Phylogenetically diverse aerobic anoxygenic phototrophic bacteria isolated from epilithic biofilms in Tama river, Japan.</title>
        <authorList>
            <person name="Hirose S."/>
            <person name="Matsuura K."/>
            <person name="Haruta S."/>
        </authorList>
    </citation>
    <scope>NUCLEOTIDE SEQUENCE [LARGE SCALE GENOMIC DNA]</scope>
    <source>
        <strain evidence="8 9">S08</strain>
    </source>
</reference>
<keyword evidence="9" id="KW-1185">Reference proteome</keyword>
<dbReference type="InterPro" id="IPR002037">
    <property type="entry name" value="Glyco_hydro_8"/>
</dbReference>
<evidence type="ECO:0000256" key="4">
    <source>
        <dbReference type="ARBA" id="ARBA00022801"/>
    </source>
</evidence>
<dbReference type="PRINTS" id="PR00735">
    <property type="entry name" value="GLHYDRLASE8"/>
</dbReference>
<keyword evidence="6" id="KW-0326">Glycosidase</keyword>
<keyword evidence="7" id="KW-0119">Carbohydrate metabolism</keyword>